<feature type="transmembrane region" description="Helical" evidence="3">
    <location>
        <begin position="59"/>
        <end position="79"/>
    </location>
</feature>
<dbReference type="Gene3D" id="3.30.70.270">
    <property type="match status" value="1"/>
</dbReference>
<dbReference type="NCBIfam" id="TIGR00254">
    <property type="entry name" value="GGDEF"/>
    <property type="match status" value="1"/>
</dbReference>
<evidence type="ECO:0000313" key="6">
    <source>
        <dbReference type="Proteomes" id="UP001297272"/>
    </source>
</evidence>
<feature type="domain" description="GGDEF" evidence="4">
    <location>
        <begin position="234"/>
        <end position="366"/>
    </location>
</feature>
<comment type="catalytic activity">
    <reaction evidence="2">
        <text>2 GTP = 3',3'-c-di-GMP + 2 diphosphate</text>
        <dbReference type="Rhea" id="RHEA:24898"/>
        <dbReference type="ChEBI" id="CHEBI:33019"/>
        <dbReference type="ChEBI" id="CHEBI:37565"/>
        <dbReference type="ChEBI" id="CHEBI:58805"/>
        <dbReference type="EC" id="2.7.7.65"/>
    </reaction>
</comment>
<evidence type="ECO:0000259" key="4">
    <source>
        <dbReference type="PROSITE" id="PS50887"/>
    </source>
</evidence>
<dbReference type="InterPro" id="IPR043128">
    <property type="entry name" value="Rev_trsase/Diguanyl_cyclase"/>
</dbReference>
<dbReference type="PROSITE" id="PS50887">
    <property type="entry name" value="GGDEF"/>
    <property type="match status" value="1"/>
</dbReference>
<keyword evidence="6" id="KW-1185">Reference proteome</keyword>
<evidence type="ECO:0000313" key="5">
    <source>
        <dbReference type="EMBL" id="MBS9722362.1"/>
    </source>
</evidence>
<dbReference type="SMART" id="SM00267">
    <property type="entry name" value="GGDEF"/>
    <property type="match status" value="1"/>
</dbReference>
<evidence type="ECO:0000256" key="2">
    <source>
        <dbReference type="ARBA" id="ARBA00034247"/>
    </source>
</evidence>
<protein>
    <recommendedName>
        <fullName evidence="1">diguanylate cyclase</fullName>
        <ecNumber evidence="1">2.7.7.65</ecNumber>
    </recommendedName>
</protein>
<dbReference type="EC" id="2.7.7.65" evidence="1"/>
<keyword evidence="3" id="KW-0472">Membrane</keyword>
<feature type="transmembrane region" description="Helical" evidence="3">
    <location>
        <begin position="34"/>
        <end position="53"/>
    </location>
</feature>
<dbReference type="PANTHER" id="PTHR45138:SF9">
    <property type="entry name" value="DIGUANYLATE CYCLASE DGCM-RELATED"/>
    <property type="match status" value="1"/>
</dbReference>
<organism evidence="5 6">
    <name type="scientific">Tianweitania aestuarii</name>
    <dbReference type="NCBI Taxonomy" id="2814886"/>
    <lineage>
        <taxon>Bacteria</taxon>
        <taxon>Pseudomonadati</taxon>
        <taxon>Pseudomonadota</taxon>
        <taxon>Alphaproteobacteria</taxon>
        <taxon>Hyphomicrobiales</taxon>
        <taxon>Phyllobacteriaceae</taxon>
        <taxon>Tianweitania</taxon>
    </lineage>
</organism>
<dbReference type="InterPro" id="IPR000160">
    <property type="entry name" value="GGDEF_dom"/>
</dbReference>
<feature type="transmembrane region" description="Helical" evidence="3">
    <location>
        <begin position="148"/>
        <end position="172"/>
    </location>
</feature>
<dbReference type="RefSeq" id="WP_213986010.1">
    <property type="nucleotide sequence ID" value="NZ_JAFMNX010000005.1"/>
</dbReference>
<evidence type="ECO:0000256" key="1">
    <source>
        <dbReference type="ARBA" id="ARBA00012528"/>
    </source>
</evidence>
<evidence type="ECO:0000256" key="3">
    <source>
        <dbReference type="SAM" id="Phobius"/>
    </source>
</evidence>
<feature type="transmembrane region" description="Helical" evidence="3">
    <location>
        <begin position="6"/>
        <end position="27"/>
    </location>
</feature>
<proteinExistence type="predicted"/>
<accession>A0ABS5RZE7</accession>
<dbReference type="CDD" id="cd01949">
    <property type="entry name" value="GGDEF"/>
    <property type="match status" value="1"/>
</dbReference>
<keyword evidence="3" id="KW-1133">Transmembrane helix</keyword>
<dbReference type="InterPro" id="IPR029787">
    <property type="entry name" value="Nucleotide_cyclase"/>
</dbReference>
<name>A0ABS5RZE7_9HYPH</name>
<feature type="transmembrane region" description="Helical" evidence="3">
    <location>
        <begin position="178"/>
        <end position="199"/>
    </location>
</feature>
<dbReference type="EMBL" id="JAFMNX010000005">
    <property type="protein sequence ID" value="MBS9722362.1"/>
    <property type="molecule type" value="Genomic_DNA"/>
</dbReference>
<dbReference type="PANTHER" id="PTHR45138">
    <property type="entry name" value="REGULATORY COMPONENTS OF SENSORY TRANSDUCTION SYSTEM"/>
    <property type="match status" value="1"/>
</dbReference>
<feature type="transmembrane region" description="Helical" evidence="3">
    <location>
        <begin position="115"/>
        <end position="136"/>
    </location>
</feature>
<feature type="transmembrane region" description="Helical" evidence="3">
    <location>
        <begin position="91"/>
        <end position="109"/>
    </location>
</feature>
<dbReference type="SUPFAM" id="SSF55073">
    <property type="entry name" value="Nucleotide cyclase"/>
    <property type="match status" value="1"/>
</dbReference>
<keyword evidence="3" id="KW-0812">Transmembrane</keyword>
<comment type="caution">
    <text evidence="5">The sequence shown here is derived from an EMBL/GenBank/DDBJ whole genome shotgun (WGS) entry which is preliminary data.</text>
</comment>
<dbReference type="Pfam" id="PF00990">
    <property type="entry name" value="GGDEF"/>
    <property type="match status" value="1"/>
</dbReference>
<gene>
    <name evidence="5" type="ORF">JYU29_16840</name>
</gene>
<dbReference type="Proteomes" id="UP001297272">
    <property type="component" value="Unassembled WGS sequence"/>
</dbReference>
<dbReference type="InterPro" id="IPR050469">
    <property type="entry name" value="Diguanylate_Cyclase"/>
</dbReference>
<reference evidence="5 6" key="1">
    <citation type="submission" date="2021-03" db="EMBL/GenBank/DDBJ databases">
        <title>Tianweitania aestuarii sp. nov., isolated from a tidal flat.</title>
        <authorList>
            <person name="Park S."/>
            <person name="Yoon J.-H."/>
        </authorList>
    </citation>
    <scope>NUCLEOTIDE SEQUENCE [LARGE SCALE GENOMIC DNA]</scope>
    <source>
        <strain evidence="5 6">BSSL-BM11</strain>
    </source>
</reference>
<sequence length="388" mass="42022">MDNASIHFTDALVNITCGVTCLFLWLNQRKDVSLGYWAVGLVLYGAISSLFPFAPATPVWNGAGFSLLNLASILLWAGFRAFDGRAPFNRYLLACPAAPFVTCLLVGIVSNNWMLAERCTLIVYSAIAMAQIAYVFQGRIGLFGPRSISAYVVFLNVLCLLVVSLFQGVWFSEEAGNTAFLLSDHIVTIIFTLAVIAMVGERHYLTVLHTAHRDMLTGVLNRLGFAEALAKGADANAILLCDLDHFKDINDHYGHDVGDEVLRDFANRMRRVVEPADLITRLGGEEFLVASAAPSLNKALALAETLRLAAKAQAVPVGAHAIPFTISIGVAMRREQEDLNEAIKRADVALYQAKSAGRDRVSAESLASGHASQPAQPSFIRPVSIASK</sequence>